<dbReference type="EMBL" id="CABFUZ020000078">
    <property type="protein sequence ID" value="VVM04973.1"/>
    <property type="molecule type" value="Genomic_DNA"/>
</dbReference>
<comment type="caution">
    <text evidence="2">The sequence shown here is derived from an EMBL/GenBank/DDBJ whole genome shotgun (WGS) entry which is preliminary data.</text>
</comment>
<feature type="compositionally biased region" description="Basic residues" evidence="1">
    <location>
        <begin position="48"/>
        <end position="57"/>
    </location>
</feature>
<name>A0A5E6M9C7_9BACT</name>
<feature type="region of interest" description="Disordered" evidence="1">
    <location>
        <begin position="31"/>
        <end position="57"/>
    </location>
</feature>
<proteinExistence type="predicted"/>
<evidence type="ECO:0000313" key="2">
    <source>
        <dbReference type="EMBL" id="VVM04973.1"/>
    </source>
</evidence>
<evidence type="ECO:0000313" key="3">
    <source>
        <dbReference type="Proteomes" id="UP000381693"/>
    </source>
</evidence>
<sequence>MAVRERLLLVLPGKEIYDYLCTGCGASLGQREVPASPGAASPLAMPLPHRHRHRRKP</sequence>
<accession>A0A5E6M9C7</accession>
<dbReference type="AlphaFoldDB" id="A0A5E6M9C7"/>
<organism evidence="2 3">
    <name type="scientific">Methylacidimicrobium cyclopophantes</name>
    <dbReference type="NCBI Taxonomy" id="1041766"/>
    <lineage>
        <taxon>Bacteria</taxon>
        <taxon>Pseudomonadati</taxon>
        <taxon>Verrucomicrobiota</taxon>
        <taxon>Methylacidimicrobium</taxon>
    </lineage>
</organism>
<protein>
    <submittedName>
        <fullName evidence="2">Uncharacterized protein</fullName>
    </submittedName>
</protein>
<evidence type="ECO:0000256" key="1">
    <source>
        <dbReference type="SAM" id="MobiDB-lite"/>
    </source>
</evidence>
<reference evidence="2" key="1">
    <citation type="submission" date="2019-09" db="EMBL/GenBank/DDBJ databases">
        <authorList>
            <person name="Cremers G."/>
        </authorList>
    </citation>
    <scope>NUCLEOTIDE SEQUENCE [LARGE SCALE GENOMIC DNA]</scope>
    <source>
        <strain evidence="2">3B</strain>
    </source>
</reference>
<keyword evidence="3" id="KW-1185">Reference proteome</keyword>
<dbReference type="Proteomes" id="UP000381693">
    <property type="component" value="Unassembled WGS sequence"/>
</dbReference>
<gene>
    <name evidence="2" type="ORF">MAMC_00344</name>
</gene>